<keyword evidence="4 7" id="KW-0863">Zinc-finger</keyword>
<reference evidence="10 11" key="1">
    <citation type="submission" date="2016-07" db="EMBL/GenBank/DDBJ databases">
        <title>Pervasive Adenine N6-methylation of Active Genes in Fungi.</title>
        <authorList>
            <consortium name="DOE Joint Genome Institute"/>
            <person name="Mondo S.J."/>
            <person name="Dannebaum R.O."/>
            <person name="Kuo R.C."/>
            <person name="Labutti K."/>
            <person name="Haridas S."/>
            <person name="Kuo A."/>
            <person name="Salamov A."/>
            <person name="Ahrendt S.R."/>
            <person name="Lipzen A."/>
            <person name="Sullivan W."/>
            <person name="Andreopoulos W.B."/>
            <person name="Clum A."/>
            <person name="Lindquist E."/>
            <person name="Daum C."/>
            <person name="Ramamoorthy G.K."/>
            <person name="Gryganskyi A."/>
            <person name="Culley D."/>
            <person name="Magnuson J.K."/>
            <person name="James T.Y."/>
            <person name="O'Malley M.A."/>
            <person name="Stajich J.E."/>
            <person name="Spatafora J.W."/>
            <person name="Visel A."/>
            <person name="Grigoriev I.V."/>
        </authorList>
    </citation>
    <scope>NUCLEOTIDE SEQUENCE [LARGE SCALE GENOMIC DNA]</scope>
    <source>
        <strain evidence="10 11">NRRL 2496</strain>
    </source>
</reference>
<dbReference type="GO" id="GO:0010468">
    <property type="term" value="P:regulation of gene expression"/>
    <property type="evidence" value="ECO:0007669"/>
    <property type="project" value="TreeGrafter"/>
</dbReference>
<feature type="compositionally biased region" description="Low complexity" evidence="8">
    <location>
        <begin position="281"/>
        <end position="292"/>
    </location>
</feature>
<dbReference type="PROSITE" id="PS50157">
    <property type="entry name" value="ZINC_FINGER_C2H2_2"/>
    <property type="match status" value="3"/>
</dbReference>
<feature type="region of interest" description="Disordered" evidence="8">
    <location>
        <begin position="264"/>
        <end position="359"/>
    </location>
</feature>
<feature type="compositionally biased region" description="Basic residues" evidence="8">
    <location>
        <begin position="342"/>
        <end position="353"/>
    </location>
</feature>
<proteinExistence type="predicted"/>
<sequence length="450" mass="50308">MSFLSTPTLNTDDLNRILFDTSMDYQPSSSSSSTAQPSCSTHTLHYPDTNAAYFGGGCGDNTFGSMFNAAQMSMDQKHALYPQDILQSLMGDVAPAAAAAIQSPLLDSPCLNTPYLDSSMNTPYTPFTPATAFTPNLAAFQASPHFSPFIEGEGDFNNDISVANYLDGFKKQPSADLFKDLALPSQQQQQEQVTSAAAFNGDPSQLLLDKNKDWQHQEDVTAAADSLFPPLAPEEAYADTKPSYDHLDHIDAFLGNFDFNDAGHHDNPVMDNMHHEDHQESSQSSARSSPYSDNHDDMPGNDNNEGDDQSGDDKNNKKRKASSQADDEEESNSSEQEEKRAQPKRKRVKHQRRSTSGDVKKFECGTCHQVFNRRYNLNTHEKTHDKARFKEFGCYVCDKRFDRKHDRDRHISTVHHGERLYACHDCETAFSRKDALTRHLVQKHGHDAIV</sequence>
<dbReference type="EMBL" id="MCGN01000002">
    <property type="protein sequence ID" value="ORZ00540.1"/>
    <property type="molecule type" value="Genomic_DNA"/>
</dbReference>
<keyword evidence="6" id="KW-0539">Nucleus</keyword>
<dbReference type="SUPFAM" id="SSF57667">
    <property type="entry name" value="beta-beta-alpha zinc fingers"/>
    <property type="match status" value="2"/>
</dbReference>
<keyword evidence="3" id="KW-0677">Repeat</keyword>
<protein>
    <recommendedName>
        <fullName evidence="9">C2H2-type domain-containing protein</fullName>
    </recommendedName>
</protein>
<comment type="subcellular location">
    <subcellularLocation>
        <location evidence="1">Nucleus</location>
    </subcellularLocation>
</comment>
<keyword evidence="2" id="KW-0479">Metal-binding</keyword>
<evidence type="ECO:0000256" key="2">
    <source>
        <dbReference type="ARBA" id="ARBA00022723"/>
    </source>
</evidence>
<dbReference type="GO" id="GO:0005634">
    <property type="term" value="C:nucleus"/>
    <property type="evidence" value="ECO:0007669"/>
    <property type="project" value="UniProtKB-SubCell"/>
</dbReference>
<dbReference type="PROSITE" id="PS00028">
    <property type="entry name" value="ZINC_FINGER_C2H2_1"/>
    <property type="match status" value="3"/>
</dbReference>
<evidence type="ECO:0000256" key="6">
    <source>
        <dbReference type="ARBA" id="ARBA00023242"/>
    </source>
</evidence>
<name>A0A1X2HMC4_SYNRA</name>
<organism evidence="10 11">
    <name type="scientific">Syncephalastrum racemosum</name>
    <name type="common">Filamentous fungus</name>
    <dbReference type="NCBI Taxonomy" id="13706"/>
    <lineage>
        <taxon>Eukaryota</taxon>
        <taxon>Fungi</taxon>
        <taxon>Fungi incertae sedis</taxon>
        <taxon>Mucoromycota</taxon>
        <taxon>Mucoromycotina</taxon>
        <taxon>Mucoromycetes</taxon>
        <taxon>Mucorales</taxon>
        <taxon>Syncephalastraceae</taxon>
        <taxon>Syncephalastrum</taxon>
    </lineage>
</organism>
<evidence type="ECO:0000259" key="9">
    <source>
        <dbReference type="PROSITE" id="PS50157"/>
    </source>
</evidence>
<evidence type="ECO:0000256" key="5">
    <source>
        <dbReference type="ARBA" id="ARBA00022833"/>
    </source>
</evidence>
<dbReference type="InParanoid" id="A0A1X2HMC4"/>
<evidence type="ECO:0000256" key="1">
    <source>
        <dbReference type="ARBA" id="ARBA00004123"/>
    </source>
</evidence>
<accession>A0A1X2HMC4</accession>
<evidence type="ECO:0000313" key="10">
    <source>
        <dbReference type="EMBL" id="ORZ00540.1"/>
    </source>
</evidence>
<evidence type="ECO:0000256" key="8">
    <source>
        <dbReference type="SAM" id="MobiDB-lite"/>
    </source>
</evidence>
<dbReference type="OrthoDB" id="8117402at2759"/>
<feature type="compositionally biased region" description="Basic and acidic residues" evidence="8">
    <location>
        <begin position="264"/>
        <end position="280"/>
    </location>
</feature>
<evidence type="ECO:0000256" key="4">
    <source>
        <dbReference type="ARBA" id="ARBA00022771"/>
    </source>
</evidence>
<dbReference type="GO" id="GO:0008270">
    <property type="term" value="F:zinc ion binding"/>
    <property type="evidence" value="ECO:0007669"/>
    <property type="project" value="UniProtKB-KW"/>
</dbReference>
<evidence type="ECO:0000313" key="11">
    <source>
        <dbReference type="Proteomes" id="UP000242180"/>
    </source>
</evidence>
<dbReference type="InterPro" id="IPR036236">
    <property type="entry name" value="Znf_C2H2_sf"/>
</dbReference>
<dbReference type="PANTHER" id="PTHR16515:SF49">
    <property type="entry name" value="GASTRULA ZINC FINGER PROTEIN XLCGF49.1-LIKE-RELATED"/>
    <property type="match status" value="1"/>
</dbReference>
<dbReference type="SMART" id="SM00355">
    <property type="entry name" value="ZnF_C2H2"/>
    <property type="match status" value="3"/>
</dbReference>
<dbReference type="OMA" id="DFNNDIS"/>
<gene>
    <name evidence="10" type="ORF">BCR43DRAFT_485387</name>
</gene>
<evidence type="ECO:0000256" key="7">
    <source>
        <dbReference type="PROSITE-ProRule" id="PRU00042"/>
    </source>
</evidence>
<dbReference type="PANTHER" id="PTHR16515">
    <property type="entry name" value="PR DOMAIN ZINC FINGER PROTEIN"/>
    <property type="match status" value="1"/>
</dbReference>
<dbReference type="Proteomes" id="UP000242180">
    <property type="component" value="Unassembled WGS sequence"/>
</dbReference>
<feature type="domain" description="C2H2-type" evidence="9">
    <location>
        <begin position="392"/>
        <end position="420"/>
    </location>
</feature>
<keyword evidence="11" id="KW-1185">Reference proteome</keyword>
<feature type="domain" description="C2H2-type" evidence="9">
    <location>
        <begin position="362"/>
        <end position="389"/>
    </location>
</feature>
<dbReference type="Gene3D" id="3.30.160.60">
    <property type="entry name" value="Classic Zinc Finger"/>
    <property type="match status" value="2"/>
</dbReference>
<dbReference type="AlphaFoldDB" id="A0A1X2HMC4"/>
<dbReference type="InterPro" id="IPR050331">
    <property type="entry name" value="Zinc_finger"/>
</dbReference>
<dbReference type="InterPro" id="IPR013087">
    <property type="entry name" value="Znf_C2H2_type"/>
</dbReference>
<dbReference type="STRING" id="13706.A0A1X2HMC4"/>
<comment type="caution">
    <text evidence="10">The sequence shown here is derived from an EMBL/GenBank/DDBJ whole genome shotgun (WGS) entry which is preliminary data.</text>
</comment>
<keyword evidence="5" id="KW-0862">Zinc</keyword>
<evidence type="ECO:0000256" key="3">
    <source>
        <dbReference type="ARBA" id="ARBA00022737"/>
    </source>
</evidence>
<dbReference type="Pfam" id="PF00096">
    <property type="entry name" value="zf-C2H2"/>
    <property type="match status" value="2"/>
</dbReference>
<feature type="domain" description="C2H2-type" evidence="9">
    <location>
        <begin position="421"/>
        <end position="449"/>
    </location>
</feature>